<reference evidence="2" key="1">
    <citation type="submission" date="2022-10" db="EMBL/GenBank/DDBJ databases">
        <authorList>
            <person name="Meaden S."/>
        </authorList>
    </citation>
    <scope>NUCLEOTIDE SEQUENCE</scope>
</reference>
<organism evidence="2">
    <name type="scientific">Variovorax phage VAC_51</name>
    <dbReference type="NCBI Taxonomy" id="2985242"/>
    <lineage>
        <taxon>Viruses</taxon>
        <taxon>Duplodnaviria</taxon>
        <taxon>Heunggongvirae</taxon>
        <taxon>Uroviricota</taxon>
        <taxon>Caudoviricetes</taxon>
        <taxon>Autographivirales</taxon>
        <taxon>Autoscriptoviridae</taxon>
        <taxon>Trelivelvirus</taxon>
        <taxon>Trelivelvirus VAC51</taxon>
    </lineage>
</organism>
<name>A0A9N6ZG57_9CAUD</name>
<gene>
    <name evidence="2" type="ORF">VAC51_00010</name>
</gene>
<feature type="region of interest" description="Disordered" evidence="1">
    <location>
        <begin position="33"/>
        <end position="79"/>
    </location>
</feature>
<protein>
    <submittedName>
        <fullName evidence="2">Uncharacterized protein</fullName>
    </submittedName>
</protein>
<proteinExistence type="predicted"/>
<dbReference type="EMBL" id="OX359471">
    <property type="protein sequence ID" value="CAI3971322.1"/>
    <property type="molecule type" value="Genomic_DNA"/>
</dbReference>
<evidence type="ECO:0000313" key="2">
    <source>
        <dbReference type="EMBL" id="CAI3971322.1"/>
    </source>
</evidence>
<evidence type="ECO:0000256" key="1">
    <source>
        <dbReference type="SAM" id="MobiDB-lite"/>
    </source>
</evidence>
<sequence length="79" mass="8847">MASKLLKRAVAREATVQALAFDKSPTARKARIAKVSASQWRNRDQRGEFTLGTKRTGPVKPYVETKPAKQGERKRVHAD</sequence>
<accession>A0A9N6ZG57</accession>
<feature type="compositionally biased region" description="Basic and acidic residues" evidence="1">
    <location>
        <begin position="66"/>
        <end position="79"/>
    </location>
</feature>